<evidence type="ECO:0000256" key="1">
    <source>
        <dbReference type="SAM" id="SignalP"/>
    </source>
</evidence>
<dbReference type="PANTHER" id="PTHR14969:SF13">
    <property type="entry name" value="AT30094P"/>
    <property type="match status" value="1"/>
</dbReference>
<dbReference type="Proteomes" id="UP000002432">
    <property type="component" value="Chromosome"/>
</dbReference>
<dbReference type="RefSeq" id="WP_011523018.1">
    <property type="nucleotide sequence ID" value="NC_008009.1"/>
</dbReference>
<dbReference type="PANTHER" id="PTHR14969">
    <property type="entry name" value="SPHINGOSINE-1-PHOSPHATE PHOSPHOHYDROLASE"/>
    <property type="match status" value="1"/>
</dbReference>
<keyword evidence="4" id="KW-1185">Reference proteome</keyword>
<proteinExistence type="predicted"/>
<dbReference type="AlphaFoldDB" id="Q1IPI3"/>
<dbReference type="InterPro" id="IPR000326">
    <property type="entry name" value="PAP2/HPO"/>
</dbReference>
<dbReference type="InterPro" id="IPR036938">
    <property type="entry name" value="PAP2/HPO_sf"/>
</dbReference>
<dbReference type="EnsemblBacteria" id="ABF41217">
    <property type="protein sequence ID" value="ABF41217"/>
    <property type="gene ID" value="Acid345_2216"/>
</dbReference>
<dbReference type="EMBL" id="CP000360">
    <property type="protein sequence ID" value="ABF41217.1"/>
    <property type="molecule type" value="Genomic_DNA"/>
</dbReference>
<dbReference type="SUPFAM" id="SSF48317">
    <property type="entry name" value="Acid phosphatase/Vanadium-dependent haloperoxidase"/>
    <property type="match status" value="1"/>
</dbReference>
<organism evidence="3 4">
    <name type="scientific">Koribacter versatilis (strain Ellin345)</name>
    <dbReference type="NCBI Taxonomy" id="204669"/>
    <lineage>
        <taxon>Bacteria</taxon>
        <taxon>Pseudomonadati</taxon>
        <taxon>Acidobacteriota</taxon>
        <taxon>Terriglobia</taxon>
        <taxon>Terriglobales</taxon>
        <taxon>Candidatus Korobacteraceae</taxon>
        <taxon>Candidatus Korobacter</taxon>
    </lineage>
</organism>
<name>Q1IPI3_KORVE</name>
<accession>Q1IPI3</accession>
<dbReference type="eggNOG" id="COG0671">
    <property type="taxonomic scope" value="Bacteria"/>
</dbReference>
<protein>
    <submittedName>
        <fullName evidence="3">Phosphoesterase, PA-phosphatase related protein</fullName>
    </submittedName>
</protein>
<dbReference type="Gene3D" id="1.20.144.10">
    <property type="entry name" value="Phosphatidic acid phosphatase type 2/haloperoxidase"/>
    <property type="match status" value="1"/>
</dbReference>
<feature type="domain" description="Phosphatidic acid phosphatase type 2/haloperoxidase" evidence="2">
    <location>
        <begin position="131"/>
        <end position="241"/>
    </location>
</feature>
<dbReference type="STRING" id="204669.Acid345_2216"/>
<evidence type="ECO:0000313" key="4">
    <source>
        <dbReference type="Proteomes" id="UP000002432"/>
    </source>
</evidence>
<dbReference type="KEGG" id="aba:Acid345_2216"/>
<evidence type="ECO:0000313" key="3">
    <source>
        <dbReference type="EMBL" id="ABF41217.1"/>
    </source>
</evidence>
<reference evidence="3 4" key="1">
    <citation type="journal article" date="2009" name="Appl. Environ. Microbiol.">
        <title>Three genomes from the phylum Acidobacteria provide insight into the lifestyles of these microorganisms in soils.</title>
        <authorList>
            <person name="Ward N.L."/>
            <person name="Challacombe J.F."/>
            <person name="Janssen P.H."/>
            <person name="Henrissat B."/>
            <person name="Coutinho P.M."/>
            <person name="Wu M."/>
            <person name="Xie G."/>
            <person name="Haft D.H."/>
            <person name="Sait M."/>
            <person name="Badger J."/>
            <person name="Barabote R.D."/>
            <person name="Bradley B."/>
            <person name="Brettin T.S."/>
            <person name="Brinkac L.M."/>
            <person name="Bruce D."/>
            <person name="Creasy T."/>
            <person name="Daugherty S.C."/>
            <person name="Davidsen T.M."/>
            <person name="DeBoy R.T."/>
            <person name="Detter J.C."/>
            <person name="Dodson R.J."/>
            <person name="Durkin A.S."/>
            <person name="Ganapathy A."/>
            <person name="Gwinn-Giglio M."/>
            <person name="Han C.S."/>
            <person name="Khouri H."/>
            <person name="Kiss H."/>
            <person name="Kothari S.P."/>
            <person name="Madupu R."/>
            <person name="Nelson K.E."/>
            <person name="Nelson W.C."/>
            <person name="Paulsen I."/>
            <person name="Penn K."/>
            <person name="Ren Q."/>
            <person name="Rosovitz M.J."/>
            <person name="Selengut J.D."/>
            <person name="Shrivastava S."/>
            <person name="Sullivan S.A."/>
            <person name="Tapia R."/>
            <person name="Thompson L.S."/>
            <person name="Watkins K.L."/>
            <person name="Yang Q."/>
            <person name="Yu C."/>
            <person name="Zafar N."/>
            <person name="Zhou L."/>
            <person name="Kuske C.R."/>
        </authorList>
    </citation>
    <scope>NUCLEOTIDE SEQUENCE [LARGE SCALE GENOMIC DNA]</scope>
    <source>
        <strain evidence="3 4">Ellin345</strain>
    </source>
</reference>
<dbReference type="HOGENOM" id="CLU_1132435_0_0_0"/>
<dbReference type="Pfam" id="PF01569">
    <property type="entry name" value="PAP2"/>
    <property type="match status" value="1"/>
</dbReference>
<sequence>MRNQALLVLFLLLSFGVSLAQDATPAAPCSLGPFGRNLGRGSKAMLHGVVATPRNMIRPKNLLWELPVAGAITALAVTDADQRAVDHFKSTSTEKSATKWSDIGIGVELGAGAIGWIAGCATDKPSLANNTVTALVAAGYGQLINLAAKETFRRQYPYSSPNTGDFFYRSRAGSFPSGHATTGFAFAAAISRKYPHNLWVAIGSYGLATAVSVARVPAKKHYPSDLLMGAALGWATGTYIANHTP</sequence>
<dbReference type="SMART" id="SM00014">
    <property type="entry name" value="acidPPc"/>
    <property type="match status" value="1"/>
</dbReference>
<evidence type="ECO:0000259" key="2">
    <source>
        <dbReference type="SMART" id="SM00014"/>
    </source>
</evidence>
<feature type="signal peptide" evidence="1">
    <location>
        <begin position="1"/>
        <end position="20"/>
    </location>
</feature>
<gene>
    <name evidence="3" type="ordered locus">Acid345_2216</name>
</gene>
<keyword evidence="1" id="KW-0732">Signal</keyword>
<feature type="chain" id="PRO_5004191032" evidence="1">
    <location>
        <begin position="21"/>
        <end position="245"/>
    </location>
</feature>